<organism evidence="1 2">
    <name type="scientific">Spinacia oleracea</name>
    <name type="common">Spinach</name>
    <dbReference type="NCBI Taxonomy" id="3562"/>
    <lineage>
        <taxon>Eukaryota</taxon>
        <taxon>Viridiplantae</taxon>
        <taxon>Streptophyta</taxon>
        <taxon>Embryophyta</taxon>
        <taxon>Tracheophyta</taxon>
        <taxon>Spermatophyta</taxon>
        <taxon>Magnoliopsida</taxon>
        <taxon>eudicotyledons</taxon>
        <taxon>Gunneridae</taxon>
        <taxon>Pentapetalae</taxon>
        <taxon>Caryophyllales</taxon>
        <taxon>Chenopodiaceae</taxon>
        <taxon>Chenopodioideae</taxon>
        <taxon>Anserineae</taxon>
        <taxon>Spinacia</taxon>
    </lineage>
</organism>
<dbReference type="PANTHER" id="PTHR31050:SF3">
    <property type="entry name" value="OS08G0412800 PROTEIN"/>
    <property type="match status" value="1"/>
</dbReference>
<reference evidence="1" key="1">
    <citation type="journal article" date="2021" name="Nat. Commun.">
        <title>Genomic analyses provide insights into spinach domestication and the genetic basis of agronomic traits.</title>
        <authorList>
            <person name="Cai X."/>
            <person name="Sun X."/>
            <person name="Xu C."/>
            <person name="Sun H."/>
            <person name="Wang X."/>
            <person name="Ge C."/>
            <person name="Zhang Z."/>
            <person name="Wang Q."/>
            <person name="Fei Z."/>
            <person name="Jiao C."/>
            <person name="Wang Q."/>
        </authorList>
    </citation>
    <scope>NUCLEOTIDE SEQUENCE [LARGE SCALE GENOMIC DNA]</scope>
    <source>
        <strain evidence="1">cv. Varoflay</strain>
    </source>
</reference>
<dbReference type="Pfam" id="PF06880">
    <property type="entry name" value="DUF1262"/>
    <property type="match status" value="1"/>
</dbReference>
<evidence type="ECO:0000313" key="2">
    <source>
        <dbReference type="RefSeq" id="XP_021865374.1"/>
    </source>
</evidence>
<dbReference type="PANTHER" id="PTHR31050">
    <property type="entry name" value="OS08G0413200 PROTEIN"/>
    <property type="match status" value="1"/>
</dbReference>
<evidence type="ECO:0000313" key="1">
    <source>
        <dbReference type="Proteomes" id="UP000813463"/>
    </source>
</evidence>
<dbReference type="InterPro" id="IPR010683">
    <property type="entry name" value="DUF1262"/>
</dbReference>
<keyword evidence="1" id="KW-1185">Reference proteome</keyword>
<dbReference type="OrthoDB" id="647907at2759"/>
<dbReference type="GeneID" id="110804114"/>
<accession>A0A9R0KBB8</accession>
<proteinExistence type="predicted"/>
<dbReference type="KEGG" id="soe:110804114"/>
<dbReference type="AlphaFoldDB" id="A0A9R0KBB8"/>
<dbReference type="Proteomes" id="UP000813463">
    <property type="component" value="Chromosome 3"/>
</dbReference>
<name>A0A9R0KBB8_SPIOL</name>
<gene>
    <name evidence="2" type="primary">LOC110804114</name>
</gene>
<sequence length="394" mass="45303">MYVTRALSLYKKSPDSLSVPPPEGPNSGYLVIQDDESMMPSCFGRSKSLAINELPLPSNKILNFSLSGDDHEILAVPVINQPLSSNRYYAVKAHRKHKGEAYACSKEEDKGVNCGRSYIQDVVPRPLDPEDTYQQFEFEYSMKVTCTKSRGFIVKSIASDGHAPRFLRNKSPTLIERSTTNSKDFITEEANGLNSSLRKHLPSFNFPLSRGTSEPVCVGKWYCPFMFIHDQKLKDQMKNSVYYEMTLEQRWERIFITDNNTYNQGNNNNKVMMDVILRIQEFTIGGKDAVMFDRSSDNKVVWFQTINSGGEQVSVGLNKLILDRMIWEQERVGWVNGKGTQVRMVREQEYGGIGWWTRFGCYVLVERFVLKRMDGTLVLTCDFKHMHQIKTKWE</sequence>
<protein>
    <submittedName>
        <fullName evidence="2">Uncharacterized protein</fullName>
    </submittedName>
</protein>
<dbReference type="RefSeq" id="XP_021865374.1">
    <property type="nucleotide sequence ID" value="XM_022009682.2"/>
</dbReference>
<reference evidence="2" key="2">
    <citation type="submission" date="2025-08" db="UniProtKB">
        <authorList>
            <consortium name="RefSeq"/>
        </authorList>
    </citation>
    <scope>IDENTIFICATION</scope>
    <source>
        <tissue evidence="2">Leaf</tissue>
    </source>
</reference>